<reference evidence="3" key="1">
    <citation type="journal article" date="2014" name="Front. Microbiol.">
        <title>High frequency of phylogenetically diverse reductive dehalogenase-homologous genes in deep subseafloor sedimentary metagenomes.</title>
        <authorList>
            <person name="Kawai M."/>
            <person name="Futagami T."/>
            <person name="Toyoda A."/>
            <person name="Takaki Y."/>
            <person name="Nishi S."/>
            <person name="Hori S."/>
            <person name="Arai W."/>
            <person name="Tsubouchi T."/>
            <person name="Morono Y."/>
            <person name="Uchiyama I."/>
            <person name="Ito T."/>
            <person name="Fujiyama A."/>
            <person name="Inagaki F."/>
            <person name="Takami H."/>
        </authorList>
    </citation>
    <scope>NUCLEOTIDE SEQUENCE</scope>
    <source>
        <strain evidence="3">Expedition CK06-06</strain>
    </source>
</reference>
<evidence type="ECO:0000256" key="1">
    <source>
        <dbReference type="SAM" id="Phobius"/>
    </source>
</evidence>
<protein>
    <recommendedName>
        <fullName evidence="2">CAAX prenyl protease 2/Lysostaphin resistance protein A-like domain-containing protein</fullName>
    </recommendedName>
</protein>
<proteinExistence type="predicted"/>
<sequence length="104" mass="11885">AKKGIQGFIVAELSFGIFFIFWEFFFRGYMLFSLEKRTGFFIANGIQAVAFAFMHLGKPELEVYSALVGGLIVGWLAWRSKSFLPAFFIHWAIQSSMDLFAILK</sequence>
<name>X1I7N1_9ZZZZ</name>
<dbReference type="GO" id="GO:0004175">
    <property type="term" value="F:endopeptidase activity"/>
    <property type="evidence" value="ECO:0007669"/>
    <property type="project" value="UniProtKB-ARBA"/>
</dbReference>
<gene>
    <name evidence="3" type="ORF">S03H2_34160</name>
</gene>
<accession>X1I7N1</accession>
<evidence type="ECO:0000259" key="2">
    <source>
        <dbReference type="Pfam" id="PF02517"/>
    </source>
</evidence>
<dbReference type="Pfam" id="PF02517">
    <property type="entry name" value="Rce1-like"/>
    <property type="match status" value="1"/>
</dbReference>
<comment type="caution">
    <text evidence="3">The sequence shown here is derived from an EMBL/GenBank/DDBJ whole genome shotgun (WGS) entry which is preliminary data.</text>
</comment>
<organism evidence="3">
    <name type="scientific">marine sediment metagenome</name>
    <dbReference type="NCBI Taxonomy" id="412755"/>
    <lineage>
        <taxon>unclassified sequences</taxon>
        <taxon>metagenomes</taxon>
        <taxon>ecological metagenomes</taxon>
    </lineage>
</organism>
<feature type="domain" description="CAAX prenyl protease 2/Lysostaphin resistance protein A-like" evidence="2">
    <location>
        <begin position="20"/>
        <end position="93"/>
    </location>
</feature>
<dbReference type="AlphaFoldDB" id="X1I7N1"/>
<keyword evidence="1" id="KW-0812">Transmembrane</keyword>
<dbReference type="EMBL" id="BARU01020829">
    <property type="protein sequence ID" value="GAH53568.1"/>
    <property type="molecule type" value="Genomic_DNA"/>
</dbReference>
<keyword evidence="1" id="KW-0472">Membrane</keyword>
<dbReference type="GO" id="GO:0080120">
    <property type="term" value="P:CAAX-box protein maturation"/>
    <property type="evidence" value="ECO:0007669"/>
    <property type="project" value="UniProtKB-ARBA"/>
</dbReference>
<feature type="transmembrane region" description="Helical" evidence="1">
    <location>
        <begin position="38"/>
        <end position="54"/>
    </location>
</feature>
<keyword evidence="1" id="KW-1133">Transmembrane helix</keyword>
<dbReference type="InterPro" id="IPR003675">
    <property type="entry name" value="Rce1/LyrA-like_dom"/>
</dbReference>
<feature type="non-terminal residue" evidence="3">
    <location>
        <position position="1"/>
    </location>
</feature>
<feature type="transmembrane region" description="Helical" evidence="1">
    <location>
        <begin position="7"/>
        <end position="26"/>
    </location>
</feature>
<evidence type="ECO:0000313" key="3">
    <source>
        <dbReference type="EMBL" id="GAH53568.1"/>
    </source>
</evidence>